<dbReference type="AlphaFoldDB" id="A0A975GQP7"/>
<dbReference type="Proteomes" id="UP000663722">
    <property type="component" value="Chromosome"/>
</dbReference>
<evidence type="ECO:0000313" key="1">
    <source>
        <dbReference type="EMBL" id="QTA90266.1"/>
    </source>
</evidence>
<name>A0A975GQP7_9BACT</name>
<sequence length="46" mass="5049">MKDFRGFENLAGFRRSDSSASLRSCTRLRKAVVPGAGQERGKGNFS</sequence>
<keyword evidence="2" id="KW-1185">Reference proteome</keyword>
<proteinExistence type="predicted"/>
<dbReference type="EMBL" id="CP061800">
    <property type="protein sequence ID" value="QTA90266.1"/>
    <property type="molecule type" value="Genomic_DNA"/>
</dbReference>
<reference evidence="1" key="1">
    <citation type="journal article" date="2021" name="Microb. Physiol.">
        <title>Proteogenomic Insights into the Physiology of Marine, Sulfate-Reducing, Filamentous Desulfonema limicola and Desulfonema magnum.</title>
        <authorList>
            <person name="Schnaars V."/>
            <person name="Wohlbrand L."/>
            <person name="Scheve S."/>
            <person name="Hinrichs C."/>
            <person name="Reinhardt R."/>
            <person name="Rabus R."/>
        </authorList>
    </citation>
    <scope>NUCLEOTIDE SEQUENCE</scope>
    <source>
        <strain evidence="1">4be13</strain>
    </source>
</reference>
<dbReference type="KEGG" id="dmm:dnm_063270"/>
<protein>
    <submittedName>
        <fullName evidence="1">Uncharacterized protein</fullName>
    </submittedName>
</protein>
<gene>
    <name evidence="1" type="ORF">dnm_063270</name>
</gene>
<evidence type="ECO:0000313" key="2">
    <source>
        <dbReference type="Proteomes" id="UP000663722"/>
    </source>
</evidence>
<organism evidence="1 2">
    <name type="scientific">Desulfonema magnum</name>
    <dbReference type="NCBI Taxonomy" id="45655"/>
    <lineage>
        <taxon>Bacteria</taxon>
        <taxon>Pseudomonadati</taxon>
        <taxon>Thermodesulfobacteriota</taxon>
        <taxon>Desulfobacteria</taxon>
        <taxon>Desulfobacterales</taxon>
        <taxon>Desulfococcaceae</taxon>
        <taxon>Desulfonema</taxon>
    </lineage>
</organism>
<accession>A0A975GQP7</accession>